<evidence type="ECO:0000256" key="4">
    <source>
        <dbReference type="ARBA" id="ARBA00023136"/>
    </source>
</evidence>
<dbReference type="Proteomes" id="UP000285875">
    <property type="component" value="Chromosome"/>
</dbReference>
<reference evidence="7" key="1">
    <citation type="submission" date="2017-12" db="EMBL/GenBank/DDBJ databases">
        <title>Whole genome sequencing of Acidipropionibacterium jensenii strains JS279 and JS280.</title>
        <authorList>
            <person name="Deptula P."/>
            <person name="Laine P."/>
            <person name="Smolander O.-P."/>
            <person name="Paulin L."/>
            <person name="Auvinen P."/>
            <person name="Varmanen P."/>
        </authorList>
    </citation>
    <scope>NUCLEOTIDE SEQUENCE [LARGE SCALE GENOMIC DNA]</scope>
    <source>
        <strain evidence="7">JS280</strain>
    </source>
</reference>
<evidence type="ECO:0000313" key="7">
    <source>
        <dbReference type="Proteomes" id="UP000285875"/>
    </source>
</evidence>
<organism evidence="6 7">
    <name type="scientific">Acidipropionibacterium jensenii</name>
    <dbReference type="NCBI Taxonomy" id="1749"/>
    <lineage>
        <taxon>Bacteria</taxon>
        <taxon>Bacillati</taxon>
        <taxon>Actinomycetota</taxon>
        <taxon>Actinomycetes</taxon>
        <taxon>Propionibacteriales</taxon>
        <taxon>Propionibacteriaceae</taxon>
        <taxon>Acidipropionibacterium</taxon>
    </lineage>
</organism>
<name>A0A3Q9UD14_9ACTN</name>
<keyword evidence="2 5" id="KW-0812">Transmembrane</keyword>
<sequence length="392" mass="41076">MARLLERPVDAVVGPDDGVADASPGVPTHPWAWWAWALGTGAAVSITTNPLLVTLLVAALVLVVAARRTDDPWARSARVYITLGLGVIAIRMVFQILLGSDSTGTVLFTLPRLPLPAWAAGVSVGGPVTAEGLVGTGYDALRLAVMLGCFGAANTLANPRRTLKSVPAALHDMSVAVVIALSVFPQLIASVARIRRARRLRGDTTGRRHALRTIAVPVLEDAVEGSMSLARAMESRGFGRTRDSRRVPPGTTALLIVSMGLLTVGCFLVLSNPQWTVLPRLDGQGVGALLVLAGIEGGVAGLRSAGRRLRVTRYRPDRWTRRSVAIAACGPLAAGVVALLGRLSPLALNPPTSPLAWPQLDPLMLLAAVIVASPILLSQAPAPTHTPPEDLP</sequence>
<dbReference type="AlphaFoldDB" id="A0A3Q9UD14"/>
<accession>A0A3Q9UD14</accession>
<feature type="transmembrane region" description="Helical" evidence="5">
    <location>
        <begin position="323"/>
        <end position="343"/>
    </location>
</feature>
<comment type="subcellular location">
    <subcellularLocation>
        <location evidence="1">Membrane</location>
        <topology evidence="1">Multi-pass membrane protein</topology>
    </subcellularLocation>
</comment>
<proteinExistence type="predicted"/>
<keyword evidence="4 5" id="KW-0472">Membrane</keyword>
<feature type="transmembrane region" description="Helical" evidence="5">
    <location>
        <begin position="252"/>
        <end position="271"/>
    </location>
</feature>
<feature type="transmembrane region" description="Helical" evidence="5">
    <location>
        <begin position="33"/>
        <end position="65"/>
    </location>
</feature>
<feature type="transmembrane region" description="Helical" evidence="5">
    <location>
        <begin position="77"/>
        <end position="98"/>
    </location>
</feature>
<evidence type="ECO:0000256" key="1">
    <source>
        <dbReference type="ARBA" id="ARBA00004141"/>
    </source>
</evidence>
<evidence type="ECO:0000256" key="2">
    <source>
        <dbReference type="ARBA" id="ARBA00022692"/>
    </source>
</evidence>
<feature type="transmembrane region" description="Helical" evidence="5">
    <location>
        <begin position="283"/>
        <end position="302"/>
    </location>
</feature>
<dbReference type="PANTHER" id="PTHR33514">
    <property type="entry name" value="PROTEIN ABCI12, CHLOROPLASTIC"/>
    <property type="match status" value="1"/>
</dbReference>
<feature type="transmembrane region" description="Helical" evidence="5">
    <location>
        <begin position="173"/>
        <end position="192"/>
    </location>
</feature>
<protein>
    <submittedName>
        <fullName evidence="6">ABC transporter permease</fullName>
    </submittedName>
</protein>
<dbReference type="PANTHER" id="PTHR33514:SF15">
    <property type="entry name" value="COBALT TRANSPORT PROTEIN"/>
    <property type="match status" value="1"/>
</dbReference>
<dbReference type="Pfam" id="PF02361">
    <property type="entry name" value="CbiQ"/>
    <property type="match status" value="1"/>
</dbReference>
<feature type="transmembrane region" description="Helical" evidence="5">
    <location>
        <begin position="363"/>
        <end position="382"/>
    </location>
</feature>
<evidence type="ECO:0000313" key="6">
    <source>
        <dbReference type="EMBL" id="AZZ38930.1"/>
    </source>
</evidence>
<keyword evidence="3 5" id="KW-1133">Transmembrane helix</keyword>
<dbReference type="InterPro" id="IPR003339">
    <property type="entry name" value="ABC/ECF_trnsptr_transmembrane"/>
</dbReference>
<dbReference type="GO" id="GO:0005886">
    <property type="term" value="C:plasma membrane"/>
    <property type="evidence" value="ECO:0007669"/>
    <property type="project" value="UniProtKB-ARBA"/>
</dbReference>
<dbReference type="EMBL" id="CP025570">
    <property type="protein sequence ID" value="AZZ38930.1"/>
    <property type="molecule type" value="Genomic_DNA"/>
</dbReference>
<evidence type="ECO:0000256" key="5">
    <source>
        <dbReference type="SAM" id="Phobius"/>
    </source>
</evidence>
<dbReference type="KEGG" id="aji:C0Z10_03270"/>
<gene>
    <name evidence="6" type="ORF">C0Z10_03270</name>
</gene>
<evidence type="ECO:0000256" key="3">
    <source>
        <dbReference type="ARBA" id="ARBA00022989"/>
    </source>
</evidence>